<accession>A0A6S6TFJ0</accession>
<evidence type="ECO:0000256" key="1">
    <source>
        <dbReference type="SAM" id="Phobius"/>
    </source>
</evidence>
<proteinExistence type="predicted"/>
<keyword evidence="1" id="KW-0472">Membrane</keyword>
<dbReference type="InterPro" id="IPR025738">
    <property type="entry name" value="BatD"/>
</dbReference>
<gene>
    <name evidence="3" type="ORF">HELGO_WM1280</name>
</gene>
<sequence length="492" mass="55450">MNKILGSLLCFIGFLSAGNITATVDSTEVIEGDATLLTLSITGQDIDKIPEIKEINGKQVFNTQRRSSSNFVFVNGKSSMEKTQILMMEFRADANMSIPSFSVKVDGQVEKSEPIKLTVMKSSKGLKRATEDFGLDMKIEKSKFYLGESIVLNLYFKQRTNLDVMQVDYTPPAFKSFFSKQIGEGKTYRKGEFTIQELNYLLIAKKSGKLSLEPARAKVAERARERQRGGWFVDVPKWTKISTPALAVEVIEPTQAHDIVGQYRLTDKIDHLKVKANKPVTLRIELLGKGNLDDFDGINFDIPSVTMYSDDAKVESTLLGKKLQSRYQKSFVFISDHDFTVPSKEIRVYDYETGKVNVLKTKAYEIKVEGSTKVVNRPVVHTQTPVNIAVETPQSNTSWYEKLPSLLALLLAFALGVAATLALKYLPQVVLPKFRRKEKGTKYHEALKVLYPKMGESKEIEAMVRKLYAHKNGDKSIVIDKDELKVLVEKYQ</sequence>
<dbReference type="AlphaFoldDB" id="A0A6S6TFJ0"/>
<dbReference type="PANTHER" id="PTHR40940">
    <property type="entry name" value="PROTEIN BATD-RELATED"/>
    <property type="match status" value="1"/>
</dbReference>
<dbReference type="EMBL" id="CACVAP010000086">
    <property type="protein sequence ID" value="CAA6816977.1"/>
    <property type="molecule type" value="Genomic_DNA"/>
</dbReference>
<keyword evidence="1" id="KW-0812">Transmembrane</keyword>
<evidence type="ECO:0000313" key="3">
    <source>
        <dbReference type="EMBL" id="CAA6816977.1"/>
    </source>
</evidence>
<protein>
    <recommendedName>
        <fullName evidence="4">BatD</fullName>
    </recommendedName>
</protein>
<feature type="signal peptide" evidence="2">
    <location>
        <begin position="1"/>
        <end position="22"/>
    </location>
</feature>
<dbReference type="PANTHER" id="PTHR40940:SF2">
    <property type="entry name" value="BATD"/>
    <property type="match status" value="1"/>
</dbReference>
<name>A0A6S6TFJ0_9BACT</name>
<evidence type="ECO:0008006" key="4">
    <source>
        <dbReference type="Google" id="ProtNLM"/>
    </source>
</evidence>
<keyword evidence="2" id="KW-0732">Signal</keyword>
<keyword evidence="1" id="KW-1133">Transmembrane helix</keyword>
<evidence type="ECO:0000256" key="2">
    <source>
        <dbReference type="SAM" id="SignalP"/>
    </source>
</evidence>
<feature type="transmembrane region" description="Helical" evidence="1">
    <location>
        <begin position="406"/>
        <end position="426"/>
    </location>
</feature>
<reference evidence="3" key="1">
    <citation type="submission" date="2020-01" db="EMBL/GenBank/DDBJ databases">
        <authorList>
            <person name="Meier V. D."/>
            <person name="Meier V D."/>
        </authorList>
    </citation>
    <scope>NUCLEOTIDE SEQUENCE</scope>
    <source>
        <strain evidence="3">HLG_WM_MAG_06</strain>
    </source>
</reference>
<organism evidence="3">
    <name type="scientific">uncultured Sulfurovum sp</name>
    <dbReference type="NCBI Taxonomy" id="269237"/>
    <lineage>
        <taxon>Bacteria</taxon>
        <taxon>Pseudomonadati</taxon>
        <taxon>Campylobacterota</taxon>
        <taxon>Epsilonproteobacteria</taxon>
        <taxon>Campylobacterales</taxon>
        <taxon>Sulfurovaceae</taxon>
        <taxon>Sulfurovum</taxon>
        <taxon>environmental samples</taxon>
    </lineage>
</organism>
<feature type="chain" id="PRO_5027672793" description="BatD" evidence="2">
    <location>
        <begin position="23"/>
        <end position="492"/>
    </location>
</feature>
<dbReference type="Pfam" id="PF13584">
    <property type="entry name" value="BatD"/>
    <property type="match status" value="1"/>
</dbReference>